<protein>
    <submittedName>
        <fullName evidence="2">Ribbon-helix-helix protein, copG family</fullName>
    </submittedName>
</protein>
<reference evidence="3" key="2">
    <citation type="journal article" date="2019" name="MicrobiologyOpen">
        <title>High-quality draft genome sequence of Gaiella occulta isolated from a 150 meter deep mineral water borehole and comparison with the genome sequences of other deep-branching lineages of the phylum Actinobacteria.</title>
        <authorList>
            <person name="Severino R."/>
            <person name="Froufe H.J.C."/>
            <person name="Barroso C."/>
            <person name="Albuquerque L."/>
            <person name="Lobo-da-Cunha A."/>
            <person name="da Costa M.S."/>
            <person name="Egas C."/>
        </authorList>
    </citation>
    <scope>NUCLEOTIDE SEQUENCE [LARGE SCALE GENOMIC DNA]</scope>
    <source>
        <strain evidence="3">F2-233</strain>
    </source>
</reference>
<evidence type="ECO:0000313" key="3">
    <source>
        <dbReference type="Proteomes" id="UP000254134"/>
    </source>
</evidence>
<evidence type="ECO:0000259" key="1">
    <source>
        <dbReference type="Pfam" id="PF01402"/>
    </source>
</evidence>
<proteinExistence type="predicted"/>
<dbReference type="GO" id="GO:0006355">
    <property type="term" value="P:regulation of DNA-templated transcription"/>
    <property type="evidence" value="ECO:0007669"/>
    <property type="project" value="InterPro"/>
</dbReference>
<dbReference type="EMBL" id="QQZY01000006">
    <property type="protein sequence ID" value="RDI73796.1"/>
    <property type="molecule type" value="Genomic_DNA"/>
</dbReference>
<dbReference type="Pfam" id="PF01402">
    <property type="entry name" value="RHH_1"/>
    <property type="match status" value="1"/>
</dbReference>
<name>A0A7M2YUP1_9ACTN</name>
<reference evidence="2 3" key="1">
    <citation type="submission" date="2018-07" db="EMBL/GenBank/DDBJ databases">
        <title>High-quality-draft genome sequence of Gaiella occulta.</title>
        <authorList>
            <person name="Severino R."/>
            <person name="Froufe H.J.C."/>
            <person name="Rainey F.A."/>
            <person name="Barroso C."/>
            <person name="Albuquerque L."/>
            <person name="Lobo-Da-Cunha A."/>
            <person name="Da Costa M.S."/>
            <person name="Egas C."/>
        </authorList>
    </citation>
    <scope>NUCLEOTIDE SEQUENCE [LARGE SCALE GENOMIC DNA]</scope>
    <source>
        <strain evidence="2 3">F2-233</strain>
    </source>
</reference>
<dbReference type="CDD" id="cd21631">
    <property type="entry name" value="RHH_CopG_NikR-like"/>
    <property type="match status" value="1"/>
</dbReference>
<dbReference type="Proteomes" id="UP000254134">
    <property type="component" value="Unassembled WGS sequence"/>
</dbReference>
<gene>
    <name evidence="2" type="ORF">Gocc_2360</name>
</gene>
<dbReference type="InterPro" id="IPR002145">
    <property type="entry name" value="CopG"/>
</dbReference>
<evidence type="ECO:0000313" key="2">
    <source>
        <dbReference type="EMBL" id="RDI73796.1"/>
    </source>
</evidence>
<dbReference type="SUPFAM" id="SSF47598">
    <property type="entry name" value="Ribbon-helix-helix"/>
    <property type="match status" value="1"/>
</dbReference>
<dbReference type="AlphaFoldDB" id="A0A7M2YUP1"/>
<accession>A0A7M2YUP1</accession>
<sequence>MKRLQIMIDEDLDEALEREARIGGTSKAALIRAYVRDRLEPLPPIDEDPLWELVGAFEGGPGDSTSTDEVVYGSRA</sequence>
<dbReference type="RefSeq" id="WP_114796778.1">
    <property type="nucleotide sequence ID" value="NZ_QQZY01000006.1"/>
</dbReference>
<organism evidence="2 3">
    <name type="scientific">Gaiella occulta</name>
    <dbReference type="NCBI Taxonomy" id="1002870"/>
    <lineage>
        <taxon>Bacteria</taxon>
        <taxon>Bacillati</taxon>
        <taxon>Actinomycetota</taxon>
        <taxon>Thermoleophilia</taxon>
        <taxon>Gaiellales</taxon>
        <taxon>Gaiellaceae</taxon>
        <taxon>Gaiella</taxon>
    </lineage>
</organism>
<dbReference type="InterPro" id="IPR010985">
    <property type="entry name" value="Ribbon_hlx_hlx"/>
</dbReference>
<keyword evidence="3" id="KW-1185">Reference proteome</keyword>
<feature type="domain" description="Ribbon-helix-helix protein CopG" evidence="1">
    <location>
        <begin position="2"/>
        <end position="40"/>
    </location>
</feature>
<comment type="caution">
    <text evidence="2">The sequence shown here is derived from an EMBL/GenBank/DDBJ whole genome shotgun (WGS) entry which is preliminary data.</text>
</comment>